<dbReference type="SMART" id="SM00387">
    <property type="entry name" value="HATPase_c"/>
    <property type="match status" value="1"/>
</dbReference>
<dbReference type="SMART" id="SM00388">
    <property type="entry name" value="HisKA"/>
    <property type="match status" value="1"/>
</dbReference>
<keyword evidence="9" id="KW-0472">Membrane</keyword>
<dbReference type="InterPro" id="IPR003661">
    <property type="entry name" value="HisK_dim/P_dom"/>
</dbReference>
<keyword evidence="8" id="KW-0902">Two-component regulatory system</keyword>
<feature type="domain" description="Histidine kinase" evidence="10">
    <location>
        <begin position="136"/>
        <end position="353"/>
    </location>
</feature>
<dbReference type="Pfam" id="PF00512">
    <property type="entry name" value="HisKA"/>
    <property type="match status" value="1"/>
</dbReference>
<dbReference type="FunFam" id="1.10.287.130:FF:000055">
    <property type="entry name" value="Two-component sensor histidine kinase"/>
    <property type="match status" value="1"/>
</dbReference>
<dbReference type="EMBL" id="AWOR01000021">
    <property type="protein sequence ID" value="KGH31406.1"/>
    <property type="molecule type" value="Genomic_DNA"/>
</dbReference>
<dbReference type="InterPro" id="IPR036097">
    <property type="entry name" value="HisK_dim/P_sf"/>
</dbReference>
<dbReference type="PROSITE" id="PS50109">
    <property type="entry name" value="HIS_KIN"/>
    <property type="match status" value="1"/>
</dbReference>
<dbReference type="PANTHER" id="PTHR43065">
    <property type="entry name" value="SENSOR HISTIDINE KINASE"/>
    <property type="match status" value="1"/>
</dbReference>
<evidence type="ECO:0000313" key="11">
    <source>
        <dbReference type="EMBL" id="KGH31406.1"/>
    </source>
</evidence>
<keyword evidence="9" id="KW-0812">Transmembrane</keyword>
<evidence type="ECO:0000256" key="5">
    <source>
        <dbReference type="ARBA" id="ARBA00022741"/>
    </source>
</evidence>
<evidence type="ECO:0000256" key="1">
    <source>
        <dbReference type="ARBA" id="ARBA00000085"/>
    </source>
</evidence>
<dbReference type="Proteomes" id="UP000029553">
    <property type="component" value="Unassembled WGS sequence"/>
</dbReference>
<dbReference type="SUPFAM" id="SSF47384">
    <property type="entry name" value="Homodimeric domain of signal transducing histidine kinase"/>
    <property type="match status" value="1"/>
</dbReference>
<proteinExistence type="predicted"/>
<dbReference type="InterPro" id="IPR004358">
    <property type="entry name" value="Sig_transdc_His_kin-like_C"/>
</dbReference>
<dbReference type="SUPFAM" id="SSF55874">
    <property type="entry name" value="ATPase domain of HSP90 chaperone/DNA topoisomerase II/histidine kinase"/>
    <property type="match status" value="1"/>
</dbReference>
<evidence type="ECO:0000256" key="2">
    <source>
        <dbReference type="ARBA" id="ARBA00012438"/>
    </source>
</evidence>
<feature type="transmembrane region" description="Helical" evidence="9">
    <location>
        <begin position="12"/>
        <end position="30"/>
    </location>
</feature>
<keyword evidence="9" id="KW-1133">Transmembrane helix</keyword>
<dbReference type="Gene3D" id="3.30.565.10">
    <property type="entry name" value="Histidine kinase-like ATPase, C-terminal domain"/>
    <property type="match status" value="1"/>
</dbReference>
<dbReference type="PANTHER" id="PTHR43065:SF10">
    <property type="entry name" value="PEROXIDE STRESS-ACTIVATED HISTIDINE KINASE MAK3"/>
    <property type="match status" value="1"/>
</dbReference>
<name>A0A096FM58_COMTE</name>
<comment type="catalytic activity">
    <reaction evidence="1">
        <text>ATP + protein L-histidine = ADP + protein N-phospho-L-histidine.</text>
        <dbReference type="EC" id="2.7.13.3"/>
    </reaction>
</comment>
<evidence type="ECO:0000256" key="4">
    <source>
        <dbReference type="ARBA" id="ARBA00022679"/>
    </source>
</evidence>
<feature type="transmembrane region" description="Helical" evidence="9">
    <location>
        <begin position="36"/>
        <end position="52"/>
    </location>
</feature>
<dbReference type="Pfam" id="PF02518">
    <property type="entry name" value="HATPase_c"/>
    <property type="match status" value="1"/>
</dbReference>
<dbReference type="InterPro" id="IPR036890">
    <property type="entry name" value="HATPase_C_sf"/>
</dbReference>
<evidence type="ECO:0000256" key="3">
    <source>
        <dbReference type="ARBA" id="ARBA00022553"/>
    </source>
</evidence>
<protein>
    <recommendedName>
        <fullName evidence="2">histidine kinase</fullName>
        <ecNumber evidence="2">2.7.13.3</ecNumber>
    </recommendedName>
</protein>
<evidence type="ECO:0000256" key="6">
    <source>
        <dbReference type="ARBA" id="ARBA00022777"/>
    </source>
</evidence>
<sequence length="366" mass="38916">MTVEPQRFVHLRRALILAGMAATMAAIFALDTLTEYAVAAAVFHTAIILVAVRWFSPRLVIGVTALCIALTLASFALTPAGAYRTGLINTGISILAIVITAYLGLKMVAAQNAAHAAQTQLLRITQATSLGQVTASIAHEVNQPLAAIVTSGNASQRWLAQQPPNLEKAGQALERILGDARRASEVIARIRSMARGEGPSKQKFDLNEAVREMVNLSGADLNQRSIAMDLQLAPGLAPAWCDRVQFLQVLGNLLLNAMDAMQDTPAVQRRIAVATQALGQQLVLTVTDAGEGLSPQAKSHLFDAFWTTKREGMGLGLNISRHMAEANGGRIWATDREDGRRGAVFHVTIAAFVAPAEPAAGGHQLG</sequence>
<keyword evidence="3" id="KW-0597">Phosphoprotein</keyword>
<keyword evidence="4" id="KW-0808">Transferase</keyword>
<organism evidence="11 12">
    <name type="scientific">Comamonas testosteroni</name>
    <name type="common">Pseudomonas testosteroni</name>
    <dbReference type="NCBI Taxonomy" id="285"/>
    <lineage>
        <taxon>Bacteria</taxon>
        <taxon>Pseudomonadati</taxon>
        <taxon>Pseudomonadota</taxon>
        <taxon>Betaproteobacteria</taxon>
        <taxon>Burkholderiales</taxon>
        <taxon>Comamonadaceae</taxon>
        <taxon>Comamonas</taxon>
    </lineage>
</organism>
<evidence type="ECO:0000259" key="10">
    <source>
        <dbReference type="PROSITE" id="PS50109"/>
    </source>
</evidence>
<dbReference type="AlphaFoldDB" id="A0A096FM58"/>
<keyword evidence="6" id="KW-0418">Kinase</keyword>
<evidence type="ECO:0000256" key="9">
    <source>
        <dbReference type="SAM" id="Phobius"/>
    </source>
</evidence>
<reference evidence="11 12" key="1">
    <citation type="submission" date="2013-09" db="EMBL/GenBank/DDBJ databases">
        <title>High correlation between genotypes and phenotypes of environmental bacteria Comamonas testosteroni strains.</title>
        <authorList>
            <person name="Liu L."/>
            <person name="Zhu W."/>
            <person name="Xia X."/>
            <person name="Xu B."/>
            <person name="Luo M."/>
            <person name="Wang G."/>
        </authorList>
    </citation>
    <scope>NUCLEOTIDE SEQUENCE [LARGE SCALE GENOMIC DNA]</scope>
    <source>
        <strain evidence="11 12">JL40</strain>
    </source>
</reference>
<evidence type="ECO:0000256" key="8">
    <source>
        <dbReference type="ARBA" id="ARBA00023012"/>
    </source>
</evidence>
<keyword evidence="7" id="KW-0067">ATP-binding</keyword>
<evidence type="ECO:0000256" key="7">
    <source>
        <dbReference type="ARBA" id="ARBA00022840"/>
    </source>
</evidence>
<feature type="transmembrane region" description="Helical" evidence="9">
    <location>
        <begin position="59"/>
        <end position="80"/>
    </location>
</feature>
<dbReference type="RefSeq" id="WP_034366613.1">
    <property type="nucleotide sequence ID" value="NZ_AWOR01000021.1"/>
</dbReference>
<dbReference type="GO" id="GO:0005524">
    <property type="term" value="F:ATP binding"/>
    <property type="evidence" value="ECO:0007669"/>
    <property type="project" value="UniProtKB-KW"/>
</dbReference>
<accession>A0A096FM58</accession>
<dbReference type="PRINTS" id="PR00344">
    <property type="entry name" value="BCTRLSENSOR"/>
</dbReference>
<dbReference type="EC" id="2.7.13.3" evidence="2"/>
<dbReference type="Gene3D" id="1.10.287.130">
    <property type="match status" value="1"/>
</dbReference>
<feature type="transmembrane region" description="Helical" evidence="9">
    <location>
        <begin position="86"/>
        <end position="105"/>
    </location>
</feature>
<keyword evidence="5" id="KW-0547">Nucleotide-binding</keyword>
<comment type="caution">
    <text evidence="11">The sequence shown here is derived from an EMBL/GenBank/DDBJ whole genome shotgun (WGS) entry which is preliminary data.</text>
</comment>
<dbReference type="InterPro" id="IPR003594">
    <property type="entry name" value="HATPase_dom"/>
</dbReference>
<evidence type="ECO:0000313" key="12">
    <source>
        <dbReference type="Proteomes" id="UP000029553"/>
    </source>
</evidence>
<dbReference type="CDD" id="cd00082">
    <property type="entry name" value="HisKA"/>
    <property type="match status" value="1"/>
</dbReference>
<gene>
    <name evidence="11" type="ORF">P353_05930</name>
</gene>
<dbReference type="InterPro" id="IPR005467">
    <property type="entry name" value="His_kinase_dom"/>
</dbReference>
<dbReference type="GO" id="GO:0000155">
    <property type="term" value="F:phosphorelay sensor kinase activity"/>
    <property type="evidence" value="ECO:0007669"/>
    <property type="project" value="InterPro"/>
</dbReference>